<dbReference type="EMBL" id="CP067420">
    <property type="protein sequence ID" value="QQP92105.1"/>
    <property type="molecule type" value="Genomic_DNA"/>
</dbReference>
<dbReference type="PROSITE" id="PS01315">
    <property type="entry name" value="CDS"/>
    <property type="match status" value="1"/>
</dbReference>
<feature type="transmembrane region" description="Helical" evidence="19">
    <location>
        <begin position="96"/>
        <end position="116"/>
    </location>
</feature>
<evidence type="ECO:0000256" key="1">
    <source>
        <dbReference type="ARBA" id="ARBA00001698"/>
    </source>
</evidence>
<evidence type="ECO:0000256" key="8">
    <source>
        <dbReference type="ARBA" id="ARBA00022475"/>
    </source>
</evidence>
<dbReference type="Pfam" id="PF01148">
    <property type="entry name" value="CTP_transf_1"/>
    <property type="match status" value="1"/>
</dbReference>
<evidence type="ECO:0000256" key="16">
    <source>
        <dbReference type="ARBA" id="ARBA00023209"/>
    </source>
</evidence>
<comment type="pathway">
    <text evidence="4">Lipid metabolism.</text>
</comment>
<reference evidence="20" key="1">
    <citation type="submission" date="2021-02" db="EMBL/GenBank/DDBJ databases">
        <title>Skermanella TT6 skin isolate.</title>
        <authorList>
            <person name="Lee K."/>
            <person name="Ganzorig M."/>
        </authorList>
    </citation>
    <scope>NUCLEOTIDE SEQUENCE</scope>
    <source>
        <strain evidence="20">TT6</strain>
    </source>
</reference>
<comment type="subcellular location">
    <subcellularLocation>
        <location evidence="2">Cell membrane</location>
        <topology evidence="2">Multi-pass membrane protein</topology>
    </subcellularLocation>
</comment>
<organism evidence="20 21">
    <name type="scientific">Skermanella cutis</name>
    <dbReference type="NCBI Taxonomy" id="2775420"/>
    <lineage>
        <taxon>Bacteria</taxon>
        <taxon>Pseudomonadati</taxon>
        <taxon>Pseudomonadota</taxon>
        <taxon>Alphaproteobacteria</taxon>
        <taxon>Rhodospirillales</taxon>
        <taxon>Azospirillaceae</taxon>
        <taxon>Skermanella</taxon>
    </lineage>
</organism>
<keyword evidence="11 18" id="KW-0812">Transmembrane</keyword>
<dbReference type="GO" id="GO:0016779">
    <property type="term" value="F:nucleotidyltransferase activity"/>
    <property type="evidence" value="ECO:0007669"/>
    <property type="project" value="UniProtKB-KW"/>
</dbReference>
<dbReference type="PANTHER" id="PTHR46382">
    <property type="entry name" value="PHOSPHATIDATE CYTIDYLYLTRANSFERASE"/>
    <property type="match status" value="1"/>
</dbReference>
<evidence type="ECO:0000256" key="11">
    <source>
        <dbReference type="ARBA" id="ARBA00022692"/>
    </source>
</evidence>
<evidence type="ECO:0000256" key="13">
    <source>
        <dbReference type="ARBA" id="ARBA00022989"/>
    </source>
</evidence>
<comment type="catalytic activity">
    <reaction evidence="1 18">
        <text>a 1,2-diacyl-sn-glycero-3-phosphate + CTP + H(+) = a CDP-1,2-diacyl-sn-glycerol + diphosphate</text>
        <dbReference type="Rhea" id="RHEA:16229"/>
        <dbReference type="ChEBI" id="CHEBI:15378"/>
        <dbReference type="ChEBI" id="CHEBI:33019"/>
        <dbReference type="ChEBI" id="CHEBI:37563"/>
        <dbReference type="ChEBI" id="CHEBI:58332"/>
        <dbReference type="ChEBI" id="CHEBI:58608"/>
        <dbReference type="EC" id="2.7.7.41"/>
    </reaction>
</comment>
<evidence type="ECO:0000256" key="7">
    <source>
        <dbReference type="ARBA" id="ARBA00019373"/>
    </source>
</evidence>
<evidence type="ECO:0000256" key="4">
    <source>
        <dbReference type="ARBA" id="ARBA00005189"/>
    </source>
</evidence>
<evidence type="ECO:0000256" key="12">
    <source>
        <dbReference type="ARBA" id="ARBA00022695"/>
    </source>
</evidence>
<evidence type="ECO:0000256" key="9">
    <source>
        <dbReference type="ARBA" id="ARBA00022516"/>
    </source>
</evidence>
<proteinExistence type="inferred from homology"/>
<keyword evidence="12 18" id="KW-0548">Nucleotidyltransferase</keyword>
<comment type="pathway">
    <text evidence="3 18">Phospholipid metabolism; CDP-diacylglycerol biosynthesis; CDP-diacylglycerol from sn-glycerol 3-phosphate: step 3/3.</text>
</comment>
<keyword evidence="9" id="KW-0444">Lipid biosynthesis</keyword>
<evidence type="ECO:0000256" key="14">
    <source>
        <dbReference type="ARBA" id="ARBA00023098"/>
    </source>
</evidence>
<feature type="transmembrane region" description="Helical" evidence="19">
    <location>
        <begin position="73"/>
        <end position="90"/>
    </location>
</feature>
<feature type="transmembrane region" description="Helical" evidence="19">
    <location>
        <begin position="150"/>
        <end position="169"/>
    </location>
</feature>
<evidence type="ECO:0000256" key="18">
    <source>
        <dbReference type="RuleBase" id="RU003938"/>
    </source>
</evidence>
<dbReference type="Proteomes" id="UP000595197">
    <property type="component" value="Chromosome"/>
</dbReference>
<feature type="transmembrane region" description="Helical" evidence="19">
    <location>
        <begin position="189"/>
        <end position="210"/>
    </location>
</feature>
<accession>A0ABX7BEC2</accession>
<evidence type="ECO:0000256" key="19">
    <source>
        <dbReference type="SAM" id="Phobius"/>
    </source>
</evidence>
<keyword evidence="13 19" id="KW-1133">Transmembrane helix</keyword>
<sequence>MQSENSTSATGATAQSGLGRTGNLRTRILSALVLGPVVLLAVYLGGWVFEVVILTFAVLAVAEWTRLVEPDRSRWIASLPVAAVAAILIADFIMGAAVSLLLAAILTVALLGYAWLSHSDHRWLFSFGVPYIVFGSVSLIWVRGHPEDGLGLLIYLLFCIWATDIGAYAAGKSIGGPKLAPRISPKKTWAGLFGGMLSAAVFGGGVAVAFDAELPWLAALLAMVLAVVGQIGDLFESGIKRRFDVKDSGRLIPGHGGLLDRVDGLIVAAPVFALFHATLGKALAWW</sequence>
<keyword evidence="14" id="KW-0443">Lipid metabolism</keyword>
<keyword evidence="8" id="KW-1003">Cell membrane</keyword>
<protein>
    <recommendedName>
        <fullName evidence="7 18">Phosphatidate cytidylyltransferase</fullName>
        <ecNumber evidence="6 18">2.7.7.41</ecNumber>
    </recommendedName>
</protein>
<evidence type="ECO:0000256" key="2">
    <source>
        <dbReference type="ARBA" id="ARBA00004651"/>
    </source>
</evidence>
<dbReference type="InterPro" id="IPR000374">
    <property type="entry name" value="PC_trans"/>
</dbReference>
<name>A0ABX7BEC2_9PROT</name>
<feature type="transmembrane region" description="Helical" evidence="19">
    <location>
        <begin position="216"/>
        <end position="235"/>
    </location>
</feature>
<feature type="transmembrane region" description="Helical" evidence="19">
    <location>
        <begin position="123"/>
        <end position="144"/>
    </location>
</feature>
<keyword evidence="21" id="KW-1185">Reference proteome</keyword>
<evidence type="ECO:0000256" key="15">
    <source>
        <dbReference type="ARBA" id="ARBA00023136"/>
    </source>
</evidence>
<keyword evidence="10 18" id="KW-0808">Transferase</keyword>
<feature type="transmembrane region" description="Helical" evidence="19">
    <location>
        <begin position="28"/>
        <end position="61"/>
    </location>
</feature>
<dbReference type="PANTHER" id="PTHR46382:SF1">
    <property type="entry name" value="PHOSPHATIDATE CYTIDYLYLTRANSFERASE"/>
    <property type="match status" value="1"/>
</dbReference>
<evidence type="ECO:0000256" key="6">
    <source>
        <dbReference type="ARBA" id="ARBA00012487"/>
    </source>
</evidence>
<keyword evidence="15 19" id="KW-0472">Membrane</keyword>
<evidence type="ECO:0000256" key="5">
    <source>
        <dbReference type="ARBA" id="ARBA00010185"/>
    </source>
</evidence>
<gene>
    <name evidence="20" type="ORF">IGS68_13260</name>
</gene>
<evidence type="ECO:0000313" key="21">
    <source>
        <dbReference type="Proteomes" id="UP000595197"/>
    </source>
</evidence>
<comment type="similarity">
    <text evidence="5 18">Belongs to the CDS family.</text>
</comment>
<dbReference type="EC" id="2.7.7.41" evidence="6 18"/>
<evidence type="ECO:0000313" key="20">
    <source>
        <dbReference type="EMBL" id="QQP92105.1"/>
    </source>
</evidence>
<evidence type="ECO:0000256" key="3">
    <source>
        <dbReference type="ARBA" id="ARBA00005119"/>
    </source>
</evidence>
<dbReference type="RefSeq" id="WP_201080687.1">
    <property type="nucleotide sequence ID" value="NZ_CP067420.1"/>
</dbReference>
<evidence type="ECO:0000256" key="10">
    <source>
        <dbReference type="ARBA" id="ARBA00022679"/>
    </source>
</evidence>
<keyword evidence="16" id="KW-0594">Phospholipid biosynthesis</keyword>
<evidence type="ECO:0000256" key="17">
    <source>
        <dbReference type="ARBA" id="ARBA00023264"/>
    </source>
</evidence>
<keyword evidence="17" id="KW-1208">Phospholipid metabolism</keyword>